<dbReference type="SUPFAM" id="SSF48173">
    <property type="entry name" value="Cryptochrome/photolyase FAD-binding domain"/>
    <property type="match status" value="1"/>
</dbReference>
<evidence type="ECO:0000256" key="4">
    <source>
        <dbReference type="ARBA" id="ARBA00022692"/>
    </source>
</evidence>
<proteinExistence type="inferred from homology"/>
<feature type="binding site" evidence="9">
    <location>
        <begin position="683"/>
        <end position="685"/>
    </location>
    <ligand>
        <name>FAD</name>
        <dbReference type="ChEBI" id="CHEBI:57692"/>
    </ligand>
</feature>
<evidence type="ECO:0000256" key="1">
    <source>
        <dbReference type="ARBA" id="ARBA00004651"/>
    </source>
</evidence>
<dbReference type="Pfam" id="PF03631">
    <property type="entry name" value="Virul_fac_BrkB"/>
    <property type="match status" value="1"/>
</dbReference>
<feature type="binding site" evidence="9">
    <location>
        <begin position="557"/>
        <end position="561"/>
    </location>
    <ligand>
        <name>FAD</name>
        <dbReference type="ChEBI" id="CHEBI:57692"/>
    </ligand>
</feature>
<evidence type="ECO:0000256" key="8">
    <source>
        <dbReference type="ARBA" id="ARBA00023136"/>
    </source>
</evidence>
<dbReference type="PRINTS" id="PR00147">
    <property type="entry name" value="DNAPHOTLYASE"/>
</dbReference>
<dbReference type="GO" id="GO:0009416">
    <property type="term" value="P:response to light stimulus"/>
    <property type="evidence" value="ECO:0007669"/>
    <property type="project" value="TreeGrafter"/>
</dbReference>
<dbReference type="InterPro" id="IPR036134">
    <property type="entry name" value="Crypto/Photolyase_FAD-like_sf"/>
</dbReference>
<dbReference type="InterPro" id="IPR014729">
    <property type="entry name" value="Rossmann-like_a/b/a_fold"/>
</dbReference>
<sequence>MPESLKRFIAWAQGTLPFRLVQRYGEDDGGIWATVIAWNGLTAIFPIALALVAISGFILGIVGVGNQAVINEVARAFPSNANAQQDALAALRTIGDKPLIFALVALAGYLWTASNLFGAMEAAFDAVWHCGPPRLRAAETDGTGDDGNLQRAGRHRGRHGRPAAAAPPAARHTQLGDRSAQLPAPVRGRRTSRLPPLPDHLLRRAQPKAAPGPDLARSVVRRRRVRAIDAALSALHRPQHGHQPVRQAVRVPVHPAGVLLLPGPDHHVRRRAQRRPLRVRGAAADQTSPGRRPAGSTARRTAARSSEGGAQPPGGRHRALRGLPELRRQSVTSVDVGVVLFTRDLRVHDHPALAAAARSFDSVLPLFVYDGAILGGPHAAPNRLRFLEQSLQDLNRSLRGTLVRRSGETAEEAIRAAREVEAGAIFMSADVSAFAQRRERQMSAACADAGIQLRTFPGVTVVPSGSLHPTGGDHFRVFTPYLRAWANARWRKPEPPVERLKTVSGLRSAPPPLPAASVSPDLVEGGETAGRARMDLWLASSLRDYALRRDELAADATSRLSPYLHFGCVSPLELALRAQELGGDDFVRQLCWRDFHHQVTSAFPSLSWQDYRRERRWRHDDVALEAWKRGRTGIPVVDAGMRQLQREGWMHNRARLLVASHLTRREEIDWRDGASHFLDLLLDGDIANNSGNWQWVAGTGNDTRPNRVFNPLRQAEHFDPDGDYVRRYVPELAGITGPAVHQPWKLEPGVRRRLDYPQPALAGAVGGGLPPG</sequence>
<evidence type="ECO:0000256" key="11">
    <source>
        <dbReference type="RuleBase" id="RU004182"/>
    </source>
</evidence>
<keyword evidence="7 11" id="KW-0157">Chromophore</keyword>
<dbReference type="Pfam" id="PF00875">
    <property type="entry name" value="DNA_photolyase"/>
    <property type="match status" value="1"/>
</dbReference>
<evidence type="ECO:0000313" key="16">
    <source>
        <dbReference type="Proteomes" id="UP000612893"/>
    </source>
</evidence>
<keyword evidence="16" id="KW-1185">Reference proteome</keyword>
<evidence type="ECO:0000256" key="3">
    <source>
        <dbReference type="ARBA" id="ARBA00022630"/>
    </source>
</evidence>
<keyword evidence="8 13" id="KW-0472">Membrane</keyword>
<feature type="site" description="Electron transfer via tryptophanyl radical" evidence="10">
    <location>
        <position position="617"/>
    </location>
</feature>
<evidence type="ECO:0000256" key="6">
    <source>
        <dbReference type="ARBA" id="ARBA00022989"/>
    </source>
</evidence>
<gene>
    <name evidence="15" type="ORF">JF922_06980</name>
</gene>
<evidence type="ECO:0000313" key="15">
    <source>
        <dbReference type="EMBL" id="MBJ7597814.1"/>
    </source>
</evidence>
<evidence type="ECO:0000256" key="2">
    <source>
        <dbReference type="ARBA" id="ARBA00022475"/>
    </source>
</evidence>
<feature type="site" description="Electron transfer via tryptophanyl radical" evidence="10">
    <location>
        <position position="670"/>
    </location>
</feature>
<feature type="region of interest" description="Disordered" evidence="12">
    <location>
        <begin position="260"/>
        <end position="325"/>
    </location>
</feature>
<keyword evidence="5 9" id="KW-0274">FAD</keyword>
<dbReference type="InterPro" id="IPR018394">
    <property type="entry name" value="DNA_photolyase_1_CS_C"/>
</dbReference>
<dbReference type="InterPro" id="IPR002081">
    <property type="entry name" value="Cryptochrome/DNA_photolyase_1"/>
</dbReference>
<keyword evidence="6 13" id="KW-1133">Transmembrane helix</keyword>
<evidence type="ECO:0000256" key="12">
    <source>
        <dbReference type="SAM" id="MobiDB-lite"/>
    </source>
</evidence>
<dbReference type="Gene3D" id="3.40.50.620">
    <property type="entry name" value="HUPs"/>
    <property type="match status" value="1"/>
</dbReference>
<dbReference type="InterPro" id="IPR017039">
    <property type="entry name" value="Virul_fac_BrkB"/>
</dbReference>
<dbReference type="PANTHER" id="PTHR11455:SF9">
    <property type="entry name" value="CRYPTOCHROME CIRCADIAN CLOCK 5 ISOFORM X1"/>
    <property type="match status" value="1"/>
</dbReference>
<accession>A0A934N8P0</accession>
<dbReference type="GO" id="GO:0006950">
    <property type="term" value="P:response to stress"/>
    <property type="evidence" value="ECO:0007669"/>
    <property type="project" value="UniProtKB-ARBA"/>
</dbReference>
<comment type="similarity">
    <text evidence="11">Belongs to the DNA photolyase family.</text>
</comment>
<keyword evidence="3 9" id="KW-0285">Flavoprotein</keyword>
<dbReference type="GO" id="GO:0003677">
    <property type="term" value="F:DNA binding"/>
    <property type="evidence" value="ECO:0007669"/>
    <property type="project" value="TreeGrafter"/>
</dbReference>
<dbReference type="GO" id="GO:0005886">
    <property type="term" value="C:plasma membrane"/>
    <property type="evidence" value="ECO:0007669"/>
    <property type="project" value="UniProtKB-SubCell"/>
</dbReference>
<feature type="compositionally biased region" description="Low complexity" evidence="12">
    <location>
        <begin position="289"/>
        <end position="310"/>
    </location>
</feature>
<dbReference type="PROSITE" id="PS00394">
    <property type="entry name" value="DNA_PHOTOLYASES_1_1"/>
    <property type="match status" value="1"/>
</dbReference>
<dbReference type="InterPro" id="IPR005101">
    <property type="entry name" value="Cryptochr/Photolyase_FAD-bd"/>
</dbReference>
<dbReference type="AlphaFoldDB" id="A0A934N8P0"/>
<feature type="site" description="Electron transfer via tryptophanyl radical" evidence="10">
    <location>
        <position position="693"/>
    </location>
</feature>
<dbReference type="InterPro" id="IPR036155">
    <property type="entry name" value="Crypto/Photolyase_N_sf"/>
</dbReference>
<evidence type="ECO:0000256" key="10">
    <source>
        <dbReference type="PIRSR" id="PIRSR602081-2"/>
    </source>
</evidence>
<keyword evidence="2" id="KW-1003">Cell membrane</keyword>
<dbReference type="Gene3D" id="1.25.40.80">
    <property type="match status" value="1"/>
</dbReference>
<feature type="compositionally biased region" description="Basic residues" evidence="12">
    <location>
        <begin position="152"/>
        <end position="161"/>
    </location>
</feature>
<protein>
    <submittedName>
        <fullName evidence="15">Deoxyribodipyrimidine photo-lyase</fullName>
    </submittedName>
</protein>
<dbReference type="Pfam" id="PF03441">
    <property type="entry name" value="FAD_binding_7"/>
    <property type="match status" value="1"/>
</dbReference>
<dbReference type="Gene3D" id="1.10.579.10">
    <property type="entry name" value="DNA Cyclobutane Dipyrimidine Photolyase, subunit A, domain 3"/>
    <property type="match status" value="1"/>
</dbReference>
<dbReference type="SUPFAM" id="SSF52425">
    <property type="entry name" value="Cryptochrome/photolyase, N-terminal domain"/>
    <property type="match status" value="1"/>
</dbReference>
<comment type="caution">
    <text evidence="15">The sequence shown here is derived from an EMBL/GenBank/DDBJ whole genome shotgun (WGS) entry which is preliminary data.</text>
</comment>
<dbReference type="PANTHER" id="PTHR11455">
    <property type="entry name" value="CRYPTOCHROME"/>
    <property type="match status" value="1"/>
</dbReference>
<dbReference type="EMBL" id="JAEKNR010000082">
    <property type="protein sequence ID" value="MBJ7597814.1"/>
    <property type="molecule type" value="Genomic_DNA"/>
</dbReference>
<dbReference type="GO" id="GO:0006139">
    <property type="term" value="P:nucleobase-containing compound metabolic process"/>
    <property type="evidence" value="ECO:0007669"/>
    <property type="project" value="UniProtKB-ARBA"/>
</dbReference>
<reference evidence="15" key="1">
    <citation type="submission" date="2020-10" db="EMBL/GenBank/DDBJ databases">
        <title>Ca. Dormibacterota MAGs.</title>
        <authorList>
            <person name="Montgomery K."/>
        </authorList>
    </citation>
    <scope>NUCLEOTIDE SEQUENCE [LARGE SCALE GENOMIC DNA]</scope>
    <source>
        <strain evidence="15">SC8812_S17_10</strain>
    </source>
</reference>
<comment type="cofactor">
    <cofactor evidence="9">
        <name>FAD</name>
        <dbReference type="ChEBI" id="CHEBI:57692"/>
    </cofactor>
    <text evidence="9">Binds 1 FAD per subunit.</text>
</comment>
<evidence type="ECO:0000256" key="13">
    <source>
        <dbReference type="SAM" id="Phobius"/>
    </source>
</evidence>
<feature type="transmembrane region" description="Helical" evidence="13">
    <location>
        <begin position="99"/>
        <end position="120"/>
    </location>
</feature>
<feature type="binding site" evidence="9">
    <location>
        <position position="586"/>
    </location>
    <ligand>
        <name>FAD</name>
        <dbReference type="ChEBI" id="CHEBI:57692"/>
    </ligand>
</feature>
<evidence type="ECO:0000256" key="9">
    <source>
        <dbReference type="PIRSR" id="PIRSR602081-1"/>
    </source>
</evidence>
<dbReference type="GO" id="GO:0003904">
    <property type="term" value="F:deoxyribodipyrimidine photo-lyase activity"/>
    <property type="evidence" value="ECO:0007669"/>
    <property type="project" value="TreeGrafter"/>
</dbReference>
<feature type="domain" description="Photolyase/cryptochrome alpha/beta" evidence="14">
    <location>
        <begin position="335"/>
        <end position="461"/>
    </location>
</feature>
<dbReference type="GO" id="GO:0071949">
    <property type="term" value="F:FAD binding"/>
    <property type="evidence" value="ECO:0007669"/>
    <property type="project" value="TreeGrafter"/>
</dbReference>
<feature type="region of interest" description="Disordered" evidence="12">
    <location>
        <begin position="137"/>
        <end position="218"/>
    </location>
</feature>
<organism evidence="15 16">
    <name type="scientific">Candidatus Nephthysia bennettiae</name>
    <dbReference type="NCBI Taxonomy" id="3127016"/>
    <lineage>
        <taxon>Bacteria</taxon>
        <taxon>Bacillati</taxon>
        <taxon>Candidatus Dormiibacterota</taxon>
        <taxon>Candidatus Dormibacteria</taxon>
        <taxon>Candidatus Dormibacterales</taxon>
        <taxon>Candidatus Dormibacteraceae</taxon>
        <taxon>Candidatus Nephthysia</taxon>
    </lineage>
</organism>
<evidence type="ECO:0000259" key="14">
    <source>
        <dbReference type="PROSITE" id="PS51645"/>
    </source>
</evidence>
<feature type="transmembrane region" description="Helical" evidence="13">
    <location>
        <begin position="43"/>
        <end position="65"/>
    </location>
</feature>
<comment type="subcellular location">
    <subcellularLocation>
        <location evidence="1">Cell membrane</location>
        <topology evidence="1">Multi-pass membrane protein</topology>
    </subcellularLocation>
</comment>
<keyword evidence="4 13" id="KW-0812">Transmembrane</keyword>
<name>A0A934N8P0_9BACT</name>
<evidence type="ECO:0000256" key="5">
    <source>
        <dbReference type="ARBA" id="ARBA00022827"/>
    </source>
</evidence>
<evidence type="ECO:0000256" key="7">
    <source>
        <dbReference type="ARBA" id="ARBA00022991"/>
    </source>
</evidence>
<dbReference type="Proteomes" id="UP000612893">
    <property type="component" value="Unassembled WGS sequence"/>
</dbReference>
<feature type="binding site" evidence="9">
    <location>
        <position position="545"/>
    </location>
    <ligand>
        <name>FAD</name>
        <dbReference type="ChEBI" id="CHEBI:57692"/>
    </ligand>
</feature>
<feature type="compositionally biased region" description="Low complexity" evidence="12">
    <location>
        <begin position="162"/>
        <end position="172"/>
    </location>
</feature>
<feature type="compositionally biased region" description="Basic residues" evidence="12">
    <location>
        <begin position="267"/>
        <end position="278"/>
    </location>
</feature>
<dbReference type="PROSITE" id="PS51645">
    <property type="entry name" value="PHR_CRY_ALPHA_BETA"/>
    <property type="match status" value="1"/>
</dbReference>
<dbReference type="InterPro" id="IPR006050">
    <property type="entry name" value="DNA_photolyase_N"/>
</dbReference>